<dbReference type="AlphaFoldDB" id="A0A7X8SQQ3"/>
<feature type="transmembrane region" description="Helical" evidence="1">
    <location>
        <begin position="14"/>
        <end position="32"/>
    </location>
</feature>
<feature type="transmembrane region" description="Helical" evidence="1">
    <location>
        <begin position="205"/>
        <end position="225"/>
    </location>
</feature>
<dbReference type="EMBL" id="JABAIL010000014">
    <property type="protein sequence ID" value="NLR94661.1"/>
    <property type="molecule type" value="Genomic_DNA"/>
</dbReference>
<keyword evidence="1" id="KW-0472">Membrane</keyword>
<feature type="transmembrane region" description="Helical" evidence="1">
    <location>
        <begin position="165"/>
        <end position="184"/>
    </location>
</feature>
<gene>
    <name evidence="2" type="ORF">HGP29_25880</name>
</gene>
<evidence type="ECO:0000313" key="2">
    <source>
        <dbReference type="EMBL" id="NLR94661.1"/>
    </source>
</evidence>
<feature type="transmembrane region" description="Helical" evidence="1">
    <location>
        <begin position="282"/>
        <end position="299"/>
    </location>
</feature>
<feature type="transmembrane region" description="Helical" evidence="1">
    <location>
        <begin position="73"/>
        <end position="96"/>
    </location>
</feature>
<accession>A0A7X8SQQ3</accession>
<keyword evidence="3" id="KW-1185">Reference proteome</keyword>
<feature type="transmembrane region" description="Helical" evidence="1">
    <location>
        <begin position="131"/>
        <end position="153"/>
    </location>
</feature>
<evidence type="ECO:0000313" key="3">
    <source>
        <dbReference type="Proteomes" id="UP000585050"/>
    </source>
</evidence>
<proteinExistence type="predicted"/>
<sequence length="315" mass="35436">MELTLQTKKEYQKFGLAFGLAAILVQSFPLIYGAFTTNVAATSVIGKLIIVPFSTPAILFIGLAILKSYKEKALFWIGLLGVWMSVILNLYIFYGGQEVLLETILNSITRKGMAMILSLLVLRYFFQKNNFIHLIIGFMAIVVLATLNSFLLYSEKLTATEILEQSLWGGLFYVFTLGIGYILFKIFIGNDDHEGEKVEEEIPTFSPSQLVFYFMLLGLYFADFWKGGMSWQAEMNILFQMVFAIIGIVYFSKNIITIGMALTLVSLIGRIVAFYQTNSAEAAFGIGFSLLVLGLFEFSRRSENKSNKSPRVKTK</sequence>
<evidence type="ECO:0000256" key="1">
    <source>
        <dbReference type="SAM" id="Phobius"/>
    </source>
</evidence>
<organism evidence="2 3">
    <name type="scientific">Flammeovirga agarivorans</name>
    <dbReference type="NCBI Taxonomy" id="2726742"/>
    <lineage>
        <taxon>Bacteria</taxon>
        <taxon>Pseudomonadati</taxon>
        <taxon>Bacteroidota</taxon>
        <taxon>Cytophagia</taxon>
        <taxon>Cytophagales</taxon>
        <taxon>Flammeovirgaceae</taxon>
        <taxon>Flammeovirga</taxon>
    </lineage>
</organism>
<keyword evidence="1" id="KW-0812">Transmembrane</keyword>
<comment type="caution">
    <text evidence="2">The sequence shown here is derived from an EMBL/GenBank/DDBJ whole genome shotgun (WGS) entry which is preliminary data.</text>
</comment>
<name>A0A7X8SQQ3_9BACT</name>
<protein>
    <submittedName>
        <fullName evidence="2">Uncharacterized protein</fullName>
    </submittedName>
</protein>
<feature type="transmembrane region" description="Helical" evidence="1">
    <location>
        <begin position="44"/>
        <end position="66"/>
    </location>
</feature>
<keyword evidence="1" id="KW-1133">Transmembrane helix</keyword>
<dbReference type="Proteomes" id="UP000585050">
    <property type="component" value="Unassembled WGS sequence"/>
</dbReference>
<reference evidence="2 3" key="1">
    <citation type="submission" date="2020-04" db="EMBL/GenBank/DDBJ databases">
        <title>Flammeovirga sp. SR4, a novel species isolated from seawater.</title>
        <authorList>
            <person name="Wang X."/>
        </authorList>
    </citation>
    <scope>NUCLEOTIDE SEQUENCE [LARGE SCALE GENOMIC DNA]</scope>
    <source>
        <strain evidence="2 3">SR4</strain>
    </source>
</reference>
<dbReference type="RefSeq" id="WP_168885370.1">
    <property type="nucleotide sequence ID" value="NZ_JABAIL010000014.1"/>
</dbReference>